<evidence type="ECO:0000313" key="3">
    <source>
        <dbReference type="Proteomes" id="UP000254400"/>
    </source>
</evidence>
<name>A0A0F0FZ53_PAEPO</name>
<dbReference type="AlphaFoldDB" id="A0A0F0FZ53"/>
<dbReference type="GeneID" id="93347989"/>
<organism evidence="2 3">
    <name type="scientific">Paenibacillus polymyxa</name>
    <name type="common">Bacillus polymyxa</name>
    <dbReference type="NCBI Taxonomy" id="1406"/>
    <lineage>
        <taxon>Bacteria</taxon>
        <taxon>Bacillati</taxon>
        <taxon>Bacillota</taxon>
        <taxon>Bacilli</taxon>
        <taxon>Bacillales</taxon>
        <taxon>Paenibacillaceae</taxon>
        <taxon>Paenibacillus</taxon>
    </lineage>
</organism>
<dbReference type="Proteomes" id="UP000254400">
    <property type="component" value="Unassembled WGS sequence"/>
</dbReference>
<dbReference type="InterPro" id="IPR012349">
    <property type="entry name" value="Split_barrel_FMN-bd"/>
</dbReference>
<reference evidence="2 3" key="1">
    <citation type="submission" date="2018-06" db="EMBL/GenBank/DDBJ databases">
        <authorList>
            <consortium name="Pathogen Informatics"/>
            <person name="Doyle S."/>
        </authorList>
    </citation>
    <scope>NUCLEOTIDE SEQUENCE [LARGE SCALE GENOMIC DNA]</scope>
    <source>
        <strain evidence="2 3">NCTC10343</strain>
    </source>
</reference>
<accession>A0A0F0FZ53</accession>
<evidence type="ECO:0000313" key="2">
    <source>
        <dbReference type="EMBL" id="SUA71747.1"/>
    </source>
</evidence>
<dbReference type="SUPFAM" id="SSF50475">
    <property type="entry name" value="FMN-binding split barrel"/>
    <property type="match status" value="1"/>
</dbReference>
<dbReference type="PANTHER" id="PTHR39336:SF1">
    <property type="entry name" value="PYRIDOXAMINE PHOSPHATE OXIDASE FAMILY PROTEIN (AFU_ORTHOLOGUE AFUA_6G11440)"/>
    <property type="match status" value="1"/>
</dbReference>
<dbReference type="EMBL" id="UGSC01000001">
    <property type="protein sequence ID" value="SUA71747.1"/>
    <property type="molecule type" value="Genomic_DNA"/>
</dbReference>
<feature type="domain" description="Pyridoxamine 5'-phosphate oxidase N-terminal" evidence="1">
    <location>
        <begin position="10"/>
        <end position="132"/>
    </location>
</feature>
<protein>
    <submittedName>
        <fullName evidence="2">Signal transduction histidine kinase, nitrogen specific</fullName>
    </submittedName>
</protein>
<dbReference type="GO" id="GO:0016301">
    <property type="term" value="F:kinase activity"/>
    <property type="evidence" value="ECO:0007669"/>
    <property type="project" value="UniProtKB-KW"/>
</dbReference>
<dbReference type="Pfam" id="PF01243">
    <property type="entry name" value="PNPOx_N"/>
    <property type="match status" value="1"/>
</dbReference>
<dbReference type="Gene3D" id="2.30.110.10">
    <property type="entry name" value="Electron Transport, Fmn-binding Protein, Chain A"/>
    <property type="match status" value="1"/>
</dbReference>
<evidence type="ECO:0000259" key="1">
    <source>
        <dbReference type="Pfam" id="PF01243"/>
    </source>
</evidence>
<dbReference type="PANTHER" id="PTHR39336">
    <property type="entry name" value="PYRIDOXAMINE PHOSPHATE OXIDASE FAMILY PROTEIN (AFU_ORTHOLOGUE AFUA_6G11440)"/>
    <property type="match status" value="1"/>
</dbReference>
<keyword evidence="2" id="KW-0418">Kinase</keyword>
<keyword evidence="2" id="KW-0808">Transferase</keyword>
<sequence length="188" mass="21080">MGKQFSSILPEYKEFIQRQHIFFVGSAPVSETGHVNISPKGYNSFRILSDHKVAYLDLSGSGNETSAHIIENGRVTIMFCAFEGEPCVLRLFGTGTVVLPNTKRWNELYPLFNPLPGARQIIVVDVHMVQHSCGFAVPFMTYTSEREKLKDVAIQMGEEALKKYAYEKNLESIDGLPTAFALNKNNMT</sequence>
<dbReference type="InterPro" id="IPR011576">
    <property type="entry name" value="Pyridox_Oxase_N"/>
</dbReference>
<gene>
    <name evidence="2" type="ORF">NCTC10343_04674</name>
</gene>
<proteinExistence type="predicted"/>
<dbReference type="RefSeq" id="WP_016820269.1">
    <property type="nucleotide sequence ID" value="NZ_CP009909.1"/>
</dbReference>